<keyword evidence="8 9" id="KW-0472">Membrane</keyword>
<comment type="caution">
    <text evidence="10">The sequence shown here is derived from an EMBL/GenBank/DDBJ whole genome shotgun (WGS) entry which is preliminary data.</text>
</comment>
<dbReference type="NCBIfam" id="TIGR00788">
    <property type="entry name" value="fbt"/>
    <property type="match status" value="1"/>
</dbReference>
<evidence type="ECO:0000313" key="10">
    <source>
        <dbReference type="EMBL" id="KAF2608096.1"/>
    </source>
</evidence>
<dbReference type="CDD" id="cd17484">
    <property type="entry name" value="MFS_FBT"/>
    <property type="match status" value="1"/>
</dbReference>
<dbReference type="Gene3D" id="1.20.1250.20">
    <property type="entry name" value="MFS general substrate transporter like domains"/>
    <property type="match status" value="1"/>
</dbReference>
<dbReference type="PANTHER" id="PTHR23422">
    <property type="entry name" value="DIPEPTIDYL PEPTIDASE III-RELATED"/>
    <property type="match status" value="1"/>
</dbReference>
<dbReference type="InterPro" id="IPR039461">
    <property type="entry name" value="Peptidase_M49"/>
</dbReference>
<comment type="similarity">
    <text evidence="2">Belongs to the major facilitator superfamily. Folate-biopterin transporter (TC 2.A.71) family.</text>
</comment>
<feature type="transmembrane region" description="Helical" evidence="9">
    <location>
        <begin position="983"/>
        <end position="1005"/>
    </location>
</feature>
<dbReference type="InterPro" id="IPR036259">
    <property type="entry name" value="MFS_trans_sf"/>
</dbReference>
<feature type="transmembrane region" description="Helical" evidence="9">
    <location>
        <begin position="793"/>
        <end position="814"/>
    </location>
</feature>
<evidence type="ECO:0000256" key="7">
    <source>
        <dbReference type="ARBA" id="ARBA00022989"/>
    </source>
</evidence>
<keyword evidence="4 9" id="KW-0812">Transmembrane</keyword>
<feature type="transmembrane region" description="Helical" evidence="9">
    <location>
        <begin position="863"/>
        <end position="881"/>
    </location>
</feature>
<dbReference type="PANTHER" id="PTHR23422:SF9">
    <property type="entry name" value="ZN-DEPENDENT HYDROLASE"/>
    <property type="match status" value="1"/>
</dbReference>
<feature type="transmembrane region" description="Helical" evidence="9">
    <location>
        <begin position="835"/>
        <end position="857"/>
    </location>
</feature>
<evidence type="ECO:0000256" key="2">
    <source>
        <dbReference type="ARBA" id="ARBA00007015"/>
    </source>
</evidence>
<gene>
    <name evidence="10" type="ORF">F2Q68_00046720</name>
</gene>
<evidence type="ECO:0000256" key="3">
    <source>
        <dbReference type="ARBA" id="ARBA00022448"/>
    </source>
</evidence>
<dbReference type="AlphaFoldDB" id="A0A8S9LSD9"/>
<evidence type="ECO:0000256" key="4">
    <source>
        <dbReference type="ARBA" id="ARBA00022692"/>
    </source>
</evidence>
<evidence type="ECO:0000313" key="11">
    <source>
        <dbReference type="Proteomes" id="UP000712281"/>
    </source>
</evidence>
<dbReference type="Pfam" id="PF03092">
    <property type="entry name" value="BT1"/>
    <property type="match status" value="1"/>
</dbReference>
<name>A0A8S9LSD9_BRACR</name>
<keyword evidence="3" id="KW-0813">Transport</keyword>
<dbReference type="InterPro" id="IPR004324">
    <property type="entry name" value="FBT"/>
</dbReference>
<keyword evidence="7 9" id="KW-1133">Transmembrane helix</keyword>
<dbReference type="GO" id="GO:0016020">
    <property type="term" value="C:membrane"/>
    <property type="evidence" value="ECO:0007669"/>
    <property type="project" value="UniProtKB-SubCell"/>
</dbReference>
<evidence type="ECO:0000256" key="5">
    <source>
        <dbReference type="ARBA" id="ARBA00022723"/>
    </source>
</evidence>
<organism evidence="10 11">
    <name type="scientific">Brassica cretica</name>
    <name type="common">Mustard</name>
    <dbReference type="NCBI Taxonomy" id="69181"/>
    <lineage>
        <taxon>Eukaryota</taxon>
        <taxon>Viridiplantae</taxon>
        <taxon>Streptophyta</taxon>
        <taxon>Embryophyta</taxon>
        <taxon>Tracheophyta</taxon>
        <taxon>Spermatophyta</taxon>
        <taxon>Magnoliopsida</taxon>
        <taxon>eudicotyledons</taxon>
        <taxon>Gunneridae</taxon>
        <taxon>Pentapetalae</taxon>
        <taxon>rosids</taxon>
        <taxon>malvids</taxon>
        <taxon>Brassicales</taxon>
        <taxon>Brassicaceae</taxon>
        <taxon>Brassiceae</taxon>
        <taxon>Brassica</taxon>
    </lineage>
</organism>
<dbReference type="EMBL" id="QGKW02000276">
    <property type="protein sequence ID" value="KAF2608096.1"/>
    <property type="molecule type" value="Genomic_DNA"/>
</dbReference>
<accession>A0A8S9LSD9</accession>
<keyword evidence="6" id="KW-0378">Hydrolase</keyword>
<dbReference type="GO" id="GO:0005737">
    <property type="term" value="C:cytoplasm"/>
    <property type="evidence" value="ECO:0007669"/>
    <property type="project" value="TreeGrafter"/>
</dbReference>
<feature type="non-terminal residue" evidence="10">
    <location>
        <position position="1"/>
    </location>
</feature>
<dbReference type="InterPro" id="IPR039309">
    <property type="entry name" value="BT1"/>
</dbReference>
<keyword evidence="5" id="KW-0479">Metal-binding</keyword>
<feature type="transmembrane region" description="Helical" evidence="9">
    <location>
        <begin position="1086"/>
        <end position="1108"/>
    </location>
</feature>
<evidence type="ECO:0000256" key="1">
    <source>
        <dbReference type="ARBA" id="ARBA00004141"/>
    </source>
</evidence>
<feature type="transmembrane region" description="Helical" evidence="9">
    <location>
        <begin position="770"/>
        <end position="787"/>
    </location>
</feature>
<dbReference type="GO" id="GO:0008239">
    <property type="term" value="F:dipeptidyl-peptidase activity"/>
    <property type="evidence" value="ECO:0007669"/>
    <property type="project" value="TreeGrafter"/>
</dbReference>
<protein>
    <submittedName>
        <fullName evidence="10">Uncharacterized protein</fullName>
    </submittedName>
</protein>
<reference evidence="10" key="1">
    <citation type="submission" date="2019-12" db="EMBL/GenBank/DDBJ databases">
        <title>Genome sequencing and annotation of Brassica cretica.</title>
        <authorList>
            <person name="Studholme D.J."/>
            <person name="Sarris P.F."/>
        </authorList>
    </citation>
    <scope>NUCLEOTIDE SEQUENCE</scope>
    <source>
        <strain evidence="10">PFS-001/15</strain>
        <tissue evidence="10">Leaf</tissue>
    </source>
</reference>
<evidence type="ECO:0000256" key="8">
    <source>
        <dbReference type="ARBA" id="ARBA00023136"/>
    </source>
</evidence>
<feature type="transmembrane region" description="Helical" evidence="9">
    <location>
        <begin position="952"/>
        <end position="971"/>
    </location>
</feature>
<evidence type="ECO:0000256" key="6">
    <source>
        <dbReference type="ARBA" id="ARBA00022801"/>
    </source>
</evidence>
<dbReference type="GO" id="GO:0046872">
    <property type="term" value="F:metal ion binding"/>
    <property type="evidence" value="ECO:0007669"/>
    <property type="project" value="UniProtKB-KW"/>
</dbReference>
<dbReference type="Proteomes" id="UP000712281">
    <property type="component" value="Unassembled WGS sequence"/>
</dbReference>
<feature type="transmembrane region" description="Helical" evidence="9">
    <location>
        <begin position="695"/>
        <end position="713"/>
    </location>
</feature>
<dbReference type="Gene3D" id="3.30.540.30">
    <property type="match status" value="1"/>
</dbReference>
<evidence type="ECO:0000256" key="9">
    <source>
        <dbReference type="SAM" id="Phobius"/>
    </source>
</evidence>
<dbReference type="SUPFAM" id="SSF103473">
    <property type="entry name" value="MFS general substrate transporter"/>
    <property type="match status" value="1"/>
</dbReference>
<feature type="transmembrane region" description="Helical" evidence="9">
    <location>
        <begin position="1051"/>
        <end position="1074"/>
    </location>
</feature>
<proteinExistence type="inferred from homology"/>
<sequence length="1147" mass="128497">ASSHGSGKGARLHQPQELIGIISDIQSISSGFTSLSFSHIPRLENSLSDSIAKEALHHSKEEVSAVKYIPYEEYRNLLAKKDPGYVPYDLNGYGKLFHIIRQRCQVNTEARSLSLQKQLQRYSPVTLEANLTELSEADQKALGLIMKAAKVIDDIFYEQLWHSNPALRDWLKEHANASELDKLKWKYFLINKSPWSSLDENEPYLTTADSAAKFLPEATKPIDGWKGLEYRAAFPLSKPPGGNFYPPDMDKMEFTSWLSSLTEEQKRAATGFFSIIKRRSEANLDASLSDHLPDSTENSDLYSSPYSEIYQPFLTKASELLHKAGDLVTSQSLKKLLHSKAEAFLSNDYYESDIAWMDLKEEVSAVKYIPYEEYKNLLAKKDPGYVPYDLNGYGKLFHIIRQRCQVNTEARSLSLQKQLQRYSPVTLEANLTELCEADQKALGLIMKAAKVIDDIFYEQLWHSNPALRDWLKEHADASELDKLKWKYFLINKSPWSSLDENEPYLSTADSAVKFIPEATKRIDGWKGIEYRAAFPVTKPPGANFYPPDMDKMEFTSWLSSLTEEQKRAATGFFSVIKRRSEANLDASLSDHLSDSNSDLYSIPYSEIYRPFLTKASELLQKAGDLVTSQSLKKLLHSKAEAFLSNDYYESDIAWMDLDSKLDITIGPYETYEDEIFGYKASFEAFIGIKDDKATAWSFFFGVIVVYGVSQGLGKGLSKVSTQYYFKDEQMIQPSEAQVYVGLIQVPWIIKPVWGLLTDVVPVLGYRRRPYFIFAGVLSMVSMMVLSLHKNLQLGLALSCLVAGSAGVAIADVTIDACVTQLSISHPTLAADMQSLCGMSSSIGSLVGFSLSGVLVHLFGSKGVYGLLGMTAGLIVVVGLILKESPSRSPGGKHVNEKFIDAGSAIWKTFQYGEVWRPCLFMLLSAAVSLHIHEGMFYWYTDSKDGPSFSKEAVGSIMSFGAIGSLVGILLYQNFLKNFPFRNVVFWALSLSVLSGFLDLILVLRINLKLGVPDYFFIVVDEFVSHMISRIKWLPLLVLSSKLCPAGMEGTFFALLMSIEHVGHLLSSWGGGVLLHALKVTRTQFDNLWLVIVIRSLLRVIPIGLVFLIPNVDPSSTILPADMFMNRRSEDVVETDKIEMTALLTNEA</sequence>
<comment type="subcellular location">
    <subcellularLocation>
        <location evidence="1">Membrane</location>
        <topology evidence="1">Multi-pass membrane protein</topology>
    </subcellularLocation>
</comment>